<keyword evidence="7" id="KW-0966">Cell projection</keyword>
<gene>
    <name evidence="7" type="ORF">CVV65_14690</name>
</gene>
<feature type="domain" description="Flagellin N-terminal" evidence="5">
    <location>
        <begin position="3"/>
        <end position="139"/>
    </location>
</feature>
<comment type="similarity">
    <text evidence="1 4">Belongs to the bacterial flagellin family.</text>
</comment>
<evidence type="ECO:0000256" key="2">
    <source>
        <dbReference type="ARBA" id="ARBA00020110"/>
    </source>
</evidence>
<dbReference type="Proteomes" id="UP000231932">
    <property type="component" value="Chromosome"/>
</dbReference>
<evidence type="ECO:0000256" key="1">
    <source>
        <dbReference type="ARBA" id="ARBA00005709"/>
    </source>
</evidence>
<dbReference type="AlphaFoldDB" id="A0A2K8NBP2"/>
<evidence type="ECO:0000259" key="6">
    <source>
        <dbReference type="Pfam" id="PF00700"/>
    </source>
</evidence>
<dbReference type="PANTHER" id="PTHR42792:SF2">
    <property type="entry name" value="FLAGELLIN"/>
    <property type="match status" value="1"/>
</dbReference>
<dbReference type="InterPro" id="IPR046358">
    <property type="entry name" value="Flagellin_C"/>
</dbReference>
<dbReference type="PRINTS" id="PR00207">
    <property type="entry name" value="FLAGELLIN"/>
</dbReference>
<dbReference type="EMBL" id="CP024955">
    <property type="protein sequence ID" value="ATY86020.1"/>
    <property type="molecule type" value="Genomic_DNA"/>
</dbReference>
<keyword evidence="4" id="KW-0964">Secreted</keyword>
<keyword evidence="3 4" id="KW-0975">Bacterial flagellum</keyword>
<dbReference type="PANTHER" id="PTHR42792">
    <property type="entry name" value="FLAGELLIN"/>
    <property type="match status" value="1"/>
</dbReference>
<dbReference type="InterPro" id="IPR001492">
    <property type="entry name" value="Flagellin"/>
</dbReference>
<dbReference type="Pfam" id="PF00669">
    <property type="entry name" value="Flagellin_N"/>
    <property type="match status" value="1"/>
</dbReference>
<organism evidence="7 8">
    <name type="scientific">Kyrpidia spormannii</name>
    <dbReference type="NCBI Taxonomy" id="2055160"/>
    <lineage>
        <taxon>Bacteria</taxon>
        <taxon>Bacillati</taxon>
        <taxon>Bacillota</taxon>
        <taxon>Bacilli</taxon>
        <taxon>Bacillales</taxon>
        <taxon>Alicyclobacillaceae</taxon>
        <taxon>Kyrpidia</taxon>
    </lineage>
</organism>
<dbReference type="KEGG" id="kyr:CVV65_14690"/>
<keyword evidence="7" id="KW-0282">Flagellum</keyword>
<comment type="function">
    <text evidence="4">Flagellin is the subunit protein which polymerizes to form the filaments of bacterial flagella.</text>
</comment>
<sequence length="470" mass="49756">MIINHNLAALNAWRQLSINNTETQKSLEKLSSGYRINRAGDDAAGLAISEKMRGQISGLDQATRNAQDGISLIQTAEGALNETSSILQRMRELAVQASNDTNTQEDRNAIQQEITQLKSEINRISTTTQFNTKNLLDGTIGNSAVLSNDNLKLKSVQVVDANLAADTYTVKNVAAATVGADIKTNTTGLTAANFDFTDTTKVSGLALGDYTLTVTQGATAGTYDLTLQDKNGVTVASATGWDPTSADATLKGSVNGVSTTFTIKKGATPQAGTMTFNLNATYAAAGDFTITNSSNATVYKSAASLKITDSNFQAGGFQFNMTVDTALAAAGTTTTITTTNNALTMHIGANENQTMKVAVSKMDTTSLGIDNIDVTTQAGAEAAITAIDNATQMVSTERAKLGAYQNRLEHTINNLSTSSQNITSAESRIRDVDMAQEMMNFTKNNILQQAATAMLAQANQQPQLVLQLLR</sequence>
<feature type="domain" description="Flagellin C-terminal" evidence="6">
    <location>
        <begin position="384"/>
        <end position="469"/>
    </location>
</feature>
<dbReference type="GO" id="GO:0009288">
    <property type="term" value="C:bacterial-type flagellum"/>
    <property type="evidence" value="ECO:0007669"/>
    <property type="project" value="UniProtKB-SubCell"/>
</dbReference>
<reference evidence="8" key="1">
    <citation type="submission" date="2017-11" db="EMBL/GenBank/DDBJ databases">
        <title>Complete Genome Sequence of Kyrpidia sp. Strain EA-1, a thermophilic, hydrogen-oxidizing Bacterium, isolated from the Azores.</title>
        <authorList>
            <person name="Reiner J.E."/>
            <person name="Lapp C.J."/>
            <person name="Bunk B."/>
            <person name="Gescher J."/>
        </authorList>
    </citation>
    <scope>NUCLEOTIDE SEQUENCE [LARGE SCALE GENOMIC DNA]</scope>
    <source>
        <strain evidence="8">EA-1</strain>
    </source>
</reference>
<keyword evidence="8" id="KW-1185">Reference proteome</keyword>
<dbReference type="RefSeq" id="WP_100668771.1">
    <property type="nucleotide sequence ID" value="NZ_CP024955.1"/>
</dbReference>
<accession>A0A2K8NBP2</accession>
<name>A0A2K8NBP2_9BACL</name>
<dbReference type="OrthoDB" id="9796789at2"/>
<keyword evidence="7" id="KW-0969">Cilium</keyword>
<dbReference type="Gene3D" id="3.30.70.2120">
    <property type="match status" value="1"/>
</dbReference>
<dbReference type="SUPFAM" id="SSF64518">
    <property type="entry name" value="Phase 1 flagellin"/>
    <property type="match status" value="1"/>
</dbReference>
<dbReference type="GO" id="GO:0005198">
    <property type="term" value="F:structural molecule activity"/>
    <property type="evidence" value="ECO:0007669"/>
    <property type="project" value="UniProtKB-UniRule"/>
</dbReference>
<evidence type="ECO:0000259" key="5">
    <source>
        <dbReference type="Pfam" id="PF00669"/>
    </source>
</evidence>
<evidence type="ECO:0000256" key="4">
    <source>
        <dbReference type="RuleBase" id="RU362073"/>
    </source>
</evidence>
<proteinExistence type="inferred from homology"/>
<evidence type="ECO:0000313" key="8">
    <source>
        <dbReference type="Proteomes" id="UP000231932"/>
    </source>
</evidence>
<dbReference type="Gene3D" id="1.20.1330.10">
    <property type="entry name" value="f41 fragment of flagellin, N-terminal domain"/>
    <property type="match status" value="2"/>
</dbReference>
<dbReference type="Pfam" id="PF00700">
    <property type="entry name" value="Flagellin_C"/>
    <property type="match status" value="1"/>
</dbReference>
<protein>
    <recommendedName>
        <fullName evidence="2 4">Flagellin</fullName>
    </recommendedName>
</protein>
<comment type="subcellular location">
    <subcellularLocation>
        <location evidence="4">Secreted</location>
    </subcellularLocation>
    <subcellularLocation>
        <location evidence="4">Bacterial flagellum</location>
    </subcellularLocation>
</comment>
<dbReference type="InterPro" id="IPR001029">
    <property type="entry name" value="Flagellin_N"/>
</dbReference>
<evidence type="ECO:0000313" key="7">
    <source>
        <dbReference type="EMBL" id="ATY86020.1"/>
    </source>
</evidence>
<dbReference type="GO" id="GO:0005576">
    <property type="term" value="C:extracellular region"/>
    <property type="evidence" value="ECO:0007669"/>
    <property type="project" value="UniProtKB-SubCell"/>
</dbReference>
<evidence type="ECO:0000256" key="3">
    <source>
        <dbReference type="ARBA" id="ARBA00023143"/>
    </source>
</evidence>